<sequence>MPNSKPDKPTPKAHLIVSDDAEPAVKLKPGMRFEVVATTIVDVELKEAGKIAARLCGGTTTCLALVEI</sequence>
<name>A0ABS9Z220_9HYPH</name>
<evidence type="ECO:0000313" key="1">
    <source>
        <dbReference type="EMBL" id="MCI4681694.1"/>
    </source>
</evidence>
<dbReference type="RefSeq" id="WP_243065743.1">
    <property type="nucleotide sequence ID" value="NZ_JAIVFK010000017.1"/>
</dbReference>
<keyword evidence="2" id="KW-1185">Reference proteome</keyword>
<dbReference type="Proteomes" id="UP001139104">
    <property type="component" value="Unassembled WGS sequence"/>
</dbReference>
<protein>
    <submittedName>
        <fullName evidence="1">Uncharacterized protein</fullName>
    </submittedName>
</protein>
<accession>A0ABS9Z220</accession>
<proteinExistence type="predicted"/>
<organism evidence="1 2">
    <name type="scientific">Candidatus Rhodoblastus alkanivorans</name>
    <dbReference type="NCBI Taxonomy" id="2954117"/>
    <lineage>
        <taxon>Bacteria</taxon>
        <taxon>Pseudomonadati</taxon>
        <taxon>Pseudomonadota</taxon>
        <taxon>Alphaproteobacteria</taxon>
        <taxon>Hyphomicrobiales</taxon>
        <taxon>Rhodoblastaceae</taxon>
        <taxon>Rhodoblastus</taxon>
    </lineage>
</organism>
<evidence type="ECO:0000313" key="2">
    <source>
        <dbReference type="Proteomes" id="UP001139104"/>
    </source>
</evidence>
<dbReference type="EMBL" id="JAIVFP010000001">
    <property type="protein sequence ID" value="MCI4681694.1"/>
    <property type="molecule type" value="Genomic_DNA"/>
</dbReference>
<reference evidence="1" key="1">
    <citation type="journal article" date="2022" name="ISME J.">
        <title>Identification of active gaseous-alkane degraders at natural gas seeps.</title>
        <authorList>
            <person name="Farhan Ul Haque M."/>
            <person name="Hernandez M."/>
            <person name="Crombie A.T."/>
            <person name="Murrell J.C."/>
        </authorList>
    </citation>
    <scope>NUCLEOTIDE SEQUENCE</scope>
    <source>
        <strain evidence="1">PC2</strain>
    </source>
</reference>
<comment type="caution">
    <text evidence="1">The sequence shown here is derived from an EMBL/GenBank/DDBJ whole genome shotgun (WGS) entry which is preliminary data.</text>
</comment>
<gene>
    <name evidence="1" type="ORF">K2U94_02745</name>
</gene>